<evidence type="ECO:0000256" key="3">
    <source>
        <dbReference type="ARBA" id="ARBA00022837"/>
    </source>
</evidence>
<dbReference type="OrthoDB" id="6156714at2759"/>
<evidence type="ECO:0000313" key="10">
    <source>
        <dbReference type="RefSeq" id="XP_055872041.1"/>
    </source>
</evidence>
<keyword evidence="7" id="KW-1133">Transmembrane helix</keyword>
<dbReference type="SMART" id="SM00112">
    <property type="entry name" value="CA"/>
    <property type="match status" value="3"/>
</dbReference>
<evidence type="ECO:0000256" key="1">
    <source>
        <dbReference type="ARBA" id="ARBA00004370"/>
    </source>
</evidence>
<organism evidence="9 10">
    <name type="scientific">Biomphalaria glabrata</name>
    <name type="common">Bloodfluke planorb</name>
    <name type="synonym">Freshwater snail</name>
    <dbReference type="NCBI Taxonomy" id="6526"/>
    <lineage>
        <taxon>Eukaryota</taxon>
        <taxon>Metazoa</taxon>
        <taxon>Spiralia</taxon>
        <taxon>Lophotrochozoa</taxon>
        <taxon>Mollusca</taxon>
        <taxon>Gastropoda</taxon>
        <taxon>Heterobranchia</taxon>
        <taxon>Euthyneura</taxon>
        <taxon>Panpulmonata</taxon>
        <taxon>Hygrophila</taxon>
        <taxon>Lymnaeoidea</taxon>
        <taxon>Planorbidae</taxon>
        <taxon>Biomphalaria</taxon>
    </lineage>
</organism>
<dbReference type="InterPro" id="IPR039808">
    <property type="entry name" value="Cadherin"/>
</dbReference>
<proteinExistence type="predicted"/>
<dbReference type="GO" id="GO:0045296">
    <property type="term" value="F:cadherin binding"/>
    <property type="evidence" value="ECO:0007669"/>
    <property type="project" value="TreeGrafter"/>
</dbReference>
<sequence length="669" mass="73399">MNRGRLTLSDWFDRHVKTSTIILCILTYQAYATPTITPFNPSVVPLPVDAEQLTSVGPKIECTPGTANAACTCSVTSLVPFEVFKMPPNAADPYVYYYGSQTLAAGTTYIVDVQCKDNNQGQAKSQILYVEVQANKPFTIRNYPSDSVSVDAQTTAVGGVVYTVDYDDPEKRAITSSMTQSPNQGLFSIGAGDGKIRVATDLRYATSSAYKLKVTATDGYNTINDFVVTVNLNNLNLPPSIDNLPLTFTVDETAPKDFEIIDMTVTDLTRYVNPMEPACTLTTPSDITKFKISGTKIAVAYDNALDYEVKSRYTFKCTLLDGYLFSDGNDVLTIVVNDINEPPKWSATQYYCNITEGVVGGASCSLGAKLTDPEGDSYTVTVSDPNFSYDIVTNSLQWAQNYDLEMTTVSEITTTLTATDSKGASSTASVQIHVYDLNDNKCQLSSSLLIYYVTESDDVKQLGSYSMIDDDLTSPNNDVHLEVAAVSPASTSNFINVTPTGEIFYTNLFTYDLSGTTFKTFVRCVDGGSPQLTSFSTVQVVFTAQTTTTVTTTTSTTTKSTTTTTKGMWDYTEFKVFFGLLMGLIGLLVLLLFIAVAYYCLKNICVRPVNPPQQQVQQYRPNPQRSFPPSEHSTLTRSDAPVNTRWENIAWKGDDVPGSLPKDHLYHYH</sequence>
<dbReference type="PRINTS" id="PR00205">
    <property type="entry name" value="CADHERIN"/>
</dbReference>
<keyword evidence="7" id="KW-0812">Transmembrane</keyword>
<dbReference type="GO" id="GO:0016477">
    <property type="term" value="P:cell migration"/>
    <property type="evidence" value="ECO:0007669"/>
    <property type="project" value="TreeGrafter"/>
</dbReference>
<gene>
    <name evidence="10" type="primary">LOC106057093</name>
</gene>
<dbReference type="AlphaFoldDB" id="A0A9W2ZAW4"/>
<evidence type="ECO:0000256" key="2">
    <source>
        <dbReference type="ARBA" id="ARBA00022737"/>
    </source>
</evidence>
<dbReference type="GO" id="GO:0008013">
    <property type="term" value="F:beta-catenin binding"/>
    <property type="evidence" value="ECO:0007669"/>
    <property type="project" value="TreeGrafter"/>
</dbReference>
<keyword evidence="3 5" id="KW-0106">Calcium</keyword>
<evidence type="ECO:0000259" key="8">
    <source>
        <dbReference type="PROSITE" id="PS50268"/>
    </source>
</evidence>
<keyword evidence="2" id="KW-0677">Repeat</keyword>
<comment type="subcellular location">
    <subcellularLocation>
        <location evidence="1">Membrane</location>
    </subcellularLocation>
</comment>
<protein>
    <submittedName>
        <fullName evidence="10">Protocadherin Fat 3-like isoform X1</fullName>
    </submittedName>
</protein>
<dbReference type="SUPFAM" id="SSF49313">
    <property type="entry name" value="Cadherin-like"/>
    <property type="match status" value="4"/>
</dbReference>
<dbReference type="Gene3D" id="2.60.40.60">
    <property type="entry name" value="Cadherins"/>
    <property type="match status" value="4"/>
</dbReference>
<dbReference type="GO" id="GO:0005509">
    <property type="term" value="F:calcium ion binding"/>
    <property type="evidence" value="ECO:0007669"/>
    <property type="project" value="UniProtKB-UniRule"/>
</dbReference>
<feature type="domain" description="Cadherin" evidence="8">
    <location>
        <begin position="155"/>
        <end position="241"/>
    </location>
</feature>
<feature type="transmembrane region" description="Helical" evidence="7">
    <location>
        <begin position="576"/>
        <end position="601"/>
    </location>
</feature>
<dbReference type="Proteomes" id="UP001165740">
    <property type="component" value="Chromosome 17"/>
</dbReference>
<reference evidence="10" key="1">
    <citation type="submission" date="2025-08" db="UniProtKB">
        <authorList>
            <consortium name="RefSeq"/>
        </authorList>
    </citation>
    <scope>IDENTIFICATION</scope>
</reference>
<dbReference type="PROSITE" id="PS50268">
    <property type="entry name" value="CADHERIN_2"/>
    <property type="match status" value="2"/>
</dbReference>
<name>A0A9W2ZAW4_BIOGL</name>
<evidence type="ECO:0000313" key="9">
    <source>
        <dbReference type="Proteomes" id="UP001165740"/>
    </source>
</evidence>
<evidence type="ECO:0000256" key="7">
    <source>
        <dbReference type="SAM" id="Phobius"/>
    </source>
</evidence>
<feature type="domain" description="Cadherin" evidence="8">
    <location>
        <begin position="378"/>
        <end position="448"/>
    </location>
</feature>
<keyword evidence="9" id="KW-1185">Reference proteome</keyword>
<evidence type="ECO:0000256" key="6">
    <source>
        <dbReference type="SAM" id="MobiDB-lite"/>
    </source>
</evidence>
<dbReference type="CDD" id="cd11304">
    <property type="entry name" value="Cadherin_repeat"/>
    <property type="match status" value="2"/>
</dbReference>
<dbReference type="OMA" id="ADIEYSW"/>
<dbReference type="PANTHER" id="PTHR24027">
    <property type="entry name" value="CADHERIN-23"/>
    <property type="match status" value="1"/>
</dbReference>
<dbReference type="RefSeq" id="XP_055872041.1">
    <property type="nucleotide sequence ID" value="XM_056016066.1"/>
</dbReference>
<dbReference type="PANTHER" id="PTHR24027:SF442">
    <property type="entry name" value="PROTOCADHERIN-15 ISOFORM X1"/>
    <property type="match status" value="1"/>
</dbReference>
<accession>A0A9W2ZAW4</accession>
<dbReference type="GeneID" id="106057093"/>
<feature type="region of interest" description="Disordered" evidence="6">
    <location>
        <begin position="612"/>
        <end position="639"/>
    </location>
</feature>
<feature type="compositionally biased region" description="Low complexity" evidence="6">
    <location>
        <begin position="612"/>
        <end position="625"/>
    </location>
</feature>
<dbReference type="InterPro" id="IPR015919">
    <property type="entry name" value="Cadherin-like_sf"/>
</dbReference>
<dbReference type="GO" id="GO:0016342">
    <property type="term" value="C:catenin complex"/>
    <property type="evidence" value="ECO:0007669"/>
    <property type="project" value="TreeGrafter"/>
</dbReference>
<dbReference type="InterPro" id="IPR002126">
    <property type="entry name" value="Cadherin-like_dom"/>
</dbReference>
<keyword evidence="4 7" id="KW-0472">Membrane</keyword>
<evidence type="ECO:0000256" key="5">
    <source>
        <dbReference type="PROSITE-ProRule" id="PRU00043"/>
    </source>
</evidence>
<evidence type="ECO:0000256" key="4">
    <source>
        <dbReference type="ARBA" id="ARBA00023136"/>
    </source>
</evidence>
<dbReference type="GO" id="GO:0007156">
    <property type="term" value="P:homophilic cell adhesion via plasma membrane adhesion molecules"/>
    <property type="evidence" value="ECO:0007669"/>
    <property type="project" value="InterPro"/>
</dbReference>